<evidence type="ECO:0000259" key="9">
    <source>
        <dbReference type="PROSITE" id="PS50126"/>
    </source>
</evidence>
<dbReference type="HAMAP" id="MF_00945_B">
    <property type="entry name" value="NusA_B"/>
    <property type="match status" value="1"/>
</dbReference>
<dbReference type="InterPro" id="IPR015946">
    <property type="entry name" value="KH_dom-like_a/b"/>
</dbReference>
<dbReference type="SMART" id="SM00322">
    <property type="entry name" value="KH"/>
    <property type="match status" value="2"/>
</dbReference>
<dbReference type="NCBIfam" id="TIGR01953">
    <property type="entry name" value="NusA"/>
    <property type="match status" value="1"/>
</dbReference>
<evidence type="ECO:0000256" key="4">
    <source>
        <dbReference type="ARBA" id="ARBA00022884"/>
    </source>
</evidence>
<proteinExistence type="inferred from homology"/>
<dbReference type="Gene3D" id="3.30.300.20">
    <property type="match status" value="2"/>
</dbReference>
<evidence type="ECO:0000313" key="10">
    <source>
        <dbReference type="EMBL" id="MDT8897819.1"/>
    </source>
</evidence>
<dbReference type="InterPro" id="IPR058582">
    <property type="entry name" value="KH_NusA_2nd"/>
</dbReference>
<dbReference type="PANTHER" id="PTHR22648">
    <property type="entry name" value="TRANSCRIPTION TERMINATION FACTOR NUSA"/>
    <property type="match status" value="1"/>
</dbReference>
<evidence type="ECO:0000256" key="1">
    <source>
        <dbReference type="ARBA" id="ARBA00022472"/>
    </source>
</evidence>
<evidence type="ECO:0000256" key="5">
    <source>
        <dbReference type="ARBA" id="ARBA00023015"/>
    </source>
</evidence>
<evidence type="ECO:0000256" key="7">
    <source>
        <dbReference type="HAMAP-Rule" id="MF_00945"/>
    </source>
</evidence>
<dbReference type="SUPFAM" id="SSF50249">
    <property type="entry name" value="Nucleic acid-binding proteins"/>
    <property type="match status" value="1"/>
</dbReference>
<dbReference type="PANTHER" id="PTHR22648:SF0">
    <property type="entry name" value="TRANSCRIPTION TERMINATION_ANTITERMINATION PROTEIN NUSA"/>
    <property type="match status" value="1"/>
</dbReference>
<dbReference type="Proteomes" id="UP001254165">
    <property type="component" value="Unassembled WGS sequence"/>
</dbReference>
<dbReference type="InterPro" id="IPR030842">
    <property type="entry name" value="TF_NusA_bacterial"/>
</dbReference>
<keyword evidence="6 7" id="KW-0804">Transcription</keyword>
<keyword evidence="1 7" id="KW-0806">Transcription termination</keyword>
<dbReference type="InterPro" id="IPR036555">
    <property type="entry name" value="NusA_N_sf"/>
</dbReference>
<protein>
    <recommendedName>
        <fullName evidence="7">Transcription termination/antitermination protein NusA</fullName>
    </recommendedName>
</protein>
<dbReference type="SUPFAM" id="SSF69705">
    <property type="entry name" value="Transcription factor NusA, N-terminal domain"/>
    <property type="match status" value="1"/>
</dbReference>
<dbReference type="PROSITE" id="PS50084">
    <property type="entry name" value="KH_TYPE_1"/>
    <property type="match status" value="1"/>
</dbReference>
<comment type="function">
    <text evidence="7">Participates in both transcription termination and antitermination.</text>
</comment>
<dbReference type="CDD" id="cd04455">
    <property type="entry name" value="S1_NusA"/>
    <property type="match status" value="1"/>
</dbReference>
<dbReference type="InterPro" id="IPR003029">
    <property type="entry name" value="S1_domain"/>
</dbReference>
<dbReference type="InterPro" id="IPR009019">
    <property type="entry name" value="KH_sf_prok-type"/>
</dbReference>
<gene>
    <name evidence="7 10" type="primary">nusA</name>
    <name evidence="10" type="ORF">QYE77_06025</name>
</gene>
<keyword evidence="3 7" id="KW-0889">Transcription antitermination</keyword>
<dbReference type="Gene3D" id="1.10.150.20">
    <property type="entry name" value="5' to 3' exonuclease, C-terminal subdomain"/>
    <property type="match status" value="1"/>
</dbReference>
<dbReference type="CDD" id="cd22529">
    <property type="entry name" value="KH-II_NusA_rpt2"/>
    <property type="match status" value="1"/>
</dbReference>
<dbReference type="InterPro" id="IPR013735">
    <property type="entry name" value="TF_NusA_N"/>
</dbReference>
<organism evidence="10 11">
    <name type="scientific">Thermanaerothrix solaris</name>
    <dbReference type="NCBI Taxonomy" id="3058434"/>
    <lineage>
        <taxon>Bacteria</taxon>
        <taxon>Bacillati</taxon>
        <taxon>Chloroflexota</taxon>
        <taxon>Anaerolineae</taxon>
        <taxon>Anaerolineales</taxon>
        <taxon>Anaerolineaceae</taxon>
        <taxon>Thermanaerothrix</taxon>
    </lineage>
</organism>
<dbReference type="InterPro" id="IPR012340">
    <property type="entry name" value="NA-bd_OB-fold"/>
</dbReference>
<dbReference type="CDD" id="cd02134">
    <property type="entry name" value="KH-II_NusA_rpt1"/>
    <property type="match status" value="1"/>
</dbReference>
<dbReference type="SMART" id="SM00316">
    <property type="entry name" value="S1"/>
    <property type="match status" value="1"/>
</dbReference>
<dbReference type="InterPro" id="IPR004087">
    <property type="entry name" value="KH_dom"/>
</dbReference>
<evidence type="ECO:0000256" key="2">
    <source>
        <dbReference type="ARBA" id="ARBA00022490"/>
    </source>
</evidence>
<evidence type="ECO:0000256" key="3">
    <source>
        <dbReference type="ARBA" id="ARBA00022814"/>
    </source>
</evidence>
<name>A0ABU3NLX0_9CHLR</name>
<dbReference type="Pfam" id="PF08529">
    <property type="entry name" value="NusA_N"/>
    <property type="match status" value="1"/>
</dbReference>
<comment type="subunit">
    <text evidence="7">Monomer. Binds directly to the core enzyme of the DNA-dependent RNA polymerase and to nascent RNA.</text>
</comment>
<dbReference type="Gene3D" id="3.30.1480.10">
    <property type="entry name" value="NusA, N-terminal domain"/>
    <property type="match status" value="1"/>
</dbReference>
<dbReference type="Pfam" id="PF26594">
    <property type="entry name" value="KH_NusA_2nd"/>
    <property type="match status" value="1"/>
</dbReference>
<dbReference type="RefSeq" id="WP_315624473.1">
    <property type="nucleotide sequence ID" value="NZ_JAUHMF010000001.1"/>
</dbReference>
<dbReference type="InterPro" id="IPR025249">
    <property type="entry name" value="TF_NusA_KH_1st"/>
</dbReference>
<dbReference type="PROSITE" id="PS50126">
    <property type="entry name" value="S1"/>
    <property type="match status" value="1"/>
</dbReference>
<dbReference type="SUPFAM" id="SSF54814">
    <property type="entry name" value="Prokaryotic type KH domain (KH-domain type II)"/>
    <property type="match status" value="2"/>
</dbReference>
<feature type="region of interest" description="Disordered" evidence="8">
    <location>
        <begin position="592"/>
        <end position="647"/>
    </location>
</feature>
<dbReference type="InterPro" id="IPR010213">
    <property type="entry name" value="TF_NusA"/>
</dbReference>
<evidence type="ECO:0000256" key="8">
    <source>
        <dbReference type="SAM" id="MobiDB-lite"/>
    </source>
</evidence>
<dbReference type="Gene3D" id="2.40.50.140">
    <property type="entry name" value="Nucleic acid-binding proteins"/>
    <property type="match status" value="1"/>
</dbReference>
<dbReference type="EMBL" id="JAUHMF010000001">
    <property type="protein sequence ID" value="MDT8897819.1"/>
    <property type="molecule type" value="Genomic_DNA"/>
</dbReference>
<evidence type="ECO:0000313" key="11">
    <source>
        <dbReference type="Proteomes" id="UP001254165"/>
    </source>
</evidence>
<sequence>MKNEFTLAFNEVLEEKQLPKEVILKALESAMVSAYRKAVNASGAQHIEAKIDIETGKVTILAEKEVVETVQDPHTEVSLEEARKIDPNVEIGQTIIVDSTPKDFGRVAAQTARQVIQQRIRDAERQMQLDYYQKQLGEIVSGIVQAVTPQGLTIGLELRAEGTMPRKEMIPGERFRVHDRVRALVAEVKDTPRGPQIILSRTHKNFLRRLLETEVPEIYHGIVEIRSIAREPGERAKVAVSATQPGVDPVGACVGIRGVRIQAIVRELHDEKIDVIEWNPDPAVFIAKALSPARVTGVYLDEKNPQGKTATVVVPEDQLSLAIGRDGQNARLAARLTGWRIDIKSLTEAAADALHKLQKDPAYAVLAEQLADQIPQIEDMLARKAEGRPLTPEEYDTLSRFVDRVERRVIAGVGAPETATKALASDKLAEIKAQIPPEAFETNILDSGLPEHVAYILQEAGYTTVGEMAVQMKVRPEEIFRLNGIGPRAMQEINKLMARLEEQMRTAEVAVEPTTETEVESLPAVEASVEETVVSEPLASAPEIEATPEIEPVAETTVETPMETFEEEPEEEISFDQLFTLKSDIFSKVALDEDEEEEEEITARSKGKKKAKKKKKPVALEYDPDRDQMVIRKKHKREDEDWDEWEL</sequence>
<dbReference type="Pfam" id="PF13184">
    <property type="entry name" value="KH_NusA_1st"/>
    <property type="match status" value="1"/>
</dbReference>
<comment type="caution">
    <text evidence="10">The sequence shown here is derived from an EMBL/GenBank/DDBJ whole genome shotgun (WGS) entry which is preliminary data.</text>
</comment>
<reference evidence="10 11" key="1">
    <citation type="submission" date="2023-07" db="EMBL/GenBank/DDBJ databases">
        <title>Novel species of Thermanaerothrix with wide hydrolytic capabilities.</title>
        <authorList>
            <person name="Zayulina K.S."/>
            <person name="Podosokorskaya O.A."/>
            <person name="Elcheninov A.G."/>
        </authorList>
    </citation>
    <scope>NUCLEOTIDE SEQUENCE [LARGE SCALE GENOMIC DNA]</scope>
    <source>
        <strain evidence="10 11">4228-RoL</strain>
    </source>
</reference>
<feature type="compositionally biased region" description="Basic residues" evidence="8">
    <location>
        <begin position="605"/>
        <end position="617"/>
    </location>
</feature>
<keyword evidence="2 7" id="KW-0963">Cytoplasm</keyword>
<evidence type="ECO:0000256" key="6">
    <source>
        <dbReference type="ARBA" id="ARBA00023163"/>
    </source>
</evidence>
<accession>A0ABU3NLX0</accession>
<dbReference type="Pfam" id="PF00575">
    <property type="entry name" value="S1"/>
    <property type="match status" value="1"/>
</dbReference>
<keyword evidence="11" id="KW-1185">Reference proteome</keyword>
<feature type="domain" description="S1 motif" evidence="9">
    <location>
        <begin position="137"/>
        <end position="202"/>
    </location>
</feature>
<keyword evidence="4 7" id="KW-0694">RNA-binding</keyword>
<keyword evidence="5 7" id="KW-0805">Transcription regulation</keyword>
<comment type="similarity">
    <text evidence="7">Belongs to the NusA family.</text>
</comment>
<comment type="subcellular location">
    <subcellularLocation>
        <location evidence="7">Cytoplasm</location>
    </subcellularLocation>
</comment>